<dbReference type="EMBL" id="CM007898">
    <property type="protein sequence ID" value="OTG14030.1"/>
    <property type="molecule type" value="Genomic_DNA"/>
</dbReference>
<gene>
    <name evidence="1" type="ORF">HannXRQ_Chr09g0244811</name>
</gene>
<accession>A0A251TSD0</accession>
<dbReference type="AlphaFoldDB" id="A0A251TSD0"/>
<dbReference type="Proteomes" id="UP000215914">
    <property type="component" value="Chromosome 9"/>
</dbReference>
<protein>
    <submittedName>
        <fullName evidence="1">Uncharacterized protein</fullName>
    </submittedName>
</protein>
<proteinExistence type="predicted"/>
<name>A0A251TSD0_HELAN</name>
<keyword evidence="2" id="KW-1185">Reference proteome</keyword>
<organism evidence="1 2">
    <name type="scientific">Helianthus annuus</name>
    <name type="common">Common sunflower</name>
    <dbReference type="NCBI Taxonomy" id="4232"/>
    <lineage>
        <taxon>Eukaryota</taxon>
        <taxon>Viridiplantae</taxon>
        <taxon>Streptophyta</taxon>
        <taxon>Embryophyta</taxon>
        <taxon>Tracheophyta</taxon>
        <taxon>Spermatophyta</taxon>
        <taxon>Magnoliopsida</taxon>
        <taxon>eudicotyledons</taxon>
        <taxon>Gunneridae</taxon>
        <taxon>Pentapetalae</taxon>
        <taxon>asterids</taxon>
        <taxon>campanulids</taxon>
        <taxon>Asterales</taxon>
        <taxon>Asteraceae</taxon>
        <taxon>Asteroideae</taxon>
        <taxon>Heliantheae alliance</taxon>
        <taxon>Heliantheae</taxon>
        <taxon>Helianthus</taxon>
    </lineage>
</organism>
<evidence type="ECO:0000313" key="1">
    <source>
        <dbReference type="EMBL" id="OTG14030.1"/>
    </source>
</evidence>
<sequence>MVQVSFILHKNIKGTNEMEQIFGDNGVIKGRFGENVKWFCHTEHSIWYQAVLMATTYASETTRHQVKSSHI</sequence>
<reference evidence="2" key="1">
    <citation type="journal article" date="2017" name="Nature">
        <title>The sunflower genome provides insights into oil metabolism, flowering and Asterid evolution.</title>
        <authorList>
            <person name="Badouin H."/>
            <person name="Gouzy J."/>
            <person name="Grassa C.J."/>
            <person name="Murat F."/>
            <person name="Staton S.E."/>
            <person name="Cottret L."/>
            <person name="Lelandais-Briere C."/>
            <person name="Owens G.L."/>
            <person name="Carrere S."/>
            <person name="Mayjonade B."/>
            <person name="Legrand L."/>
            <person name="Gill N."/>
            <person name="Kane N.C."/>
            <person name="Bowers J.E."/>
            <person name="Hubner S."/>
            <person name="Bellec A."/>
            <person name="Berard A."/>
            <person name="Berges H."/>
            <person name="Blanchet N."/>
            <person name="Boniface M.C."/>
            <person name="Brunel D."/>
            <person name="Catrice O."/>
            <person name="Chaidir N."/>
            <person name="Claudel C."/>
            <person name="Donnadieu C."/>
            <person name="Faraut T."/>
            <person name="Fievet G."/>
            <person name="Helmstetter N."/>
            <person name="King M."/>
            <person name="Knapp S.J."/>
            <person name="Lai Z."/>
            <person name="Le Paslier M.C."/>
            <person name="Lippi Y."/>
            <person name="Lorenzon L."/>
            <person name="Mandel J.R."/>
            <person name="Marage G."/>
            <person name="Marchand G."/>
            <person name="Marquand E."/>
            <person name="Bret-Mestries E."/>
            <person name="Morien E."/>
            <person name="Nambeesan S."/>
            <person name="Nguyen T."/>
            <person name="Pegot-Espagnet P."/>
            <person name="Pouilly N."/>
            <person name="Raftis F."/>
            <person name="Sallet E."/>
            <person name="Schiex T."/>
            <person name="Thomas J."/>
            <person name="Vandecasteele C."/>
            <person name="Vares D."/>
            <person name="Vear F."/>
            <person name="Vautrin S."/>
            <person name="Crespi M."/>
            <person name="Mangin B."/>
            <person name="Burke J.M."/>
            <person name="Salse J."/>
            <person name="Munos S."/>
            <person name="Vincourt P."/>
            <person name="Rieseberg L.H."/>
            <person name="Langlade N.B."/>
        </authorList>
    </citation>
    <scope>NUCLEOTIDE SEQUENCE [LARGE SCALE GENOMIC DNA]</scope>
    <source>
        <strain evidence="2">cv. SF193</strain>
    </source>
</reference>
<evidence type="ECO:0000313" key="2">
    <source>
        <dbReference type="Proteomes" id="UP000215914"/>
    </source>
</evidence>
<dbReference type="InParanoid" id="A0A251TSD0"/>